<dbReference type="KEGG" id="mou:OU421_12520"/>
<keyword evidence="2" id="KW-1185">Reference proteome</keyword>
<proteinExistence type="predicted"/>
<dbReference type="GeneID" id="76835940"/>
<name>A0A9X9S3H0_METOG</name>
<protein>
    <recommendedName>
        <fullName evidence="3">CopG family transcriptional regulator</fullName>
    </recommendedName>
</protein>
<dbReference type="RefSeq" id="WP_268186439.1">
    <property type="nucleotide sequence ID" value="NZ_CP113361.1"/>
</dbReference>
<accession>A0A9X9S3H0</accession>
<evidence type="ECO:0000313" key="2">
    <source>
        <dbReference type="Proteomes" id="UP001163096"/>
    </source>
</evidence>
<sequence>MSDKVTLKIPRDLYQTLSEMISGTGFSSVTEFSVFVLRSIATKGEGSINDIEGLTGTEINAVRERLEKLGYLSGGK</sequence>
<evidence type="ECO:0000313" key="1">
    <source>
        <dbReference type="EMBL" id="WAI01219.1"/>
    </source>
</evidence>
<reference evidence="1" key="1">
    <citation type="submission" date="2022-11" db="EMBL/GenBank/DDBJ databases">
        <title>Complete genome sequence of Methanogenium organophilum DSM 3596.</title>
        <authorList>
            <person name="Chen S.-C."/>
            <person name="Lai S.-J."/>
            <person name="You Y.-T."/>
        </authorList>
    </citation>
    <scope>NUCLEOTIDE SEQUENCE</scope>
    <source>
        <strain evidence="1">DSM 3596</strain>
    </source>
</reference>
<dbReference type="EMBL" id="CP113361">
    <property type="protein sequence ID" value="WAI01219.1"/>
    <property type="molecule type" value="Genomic_DNA"/>
</dbReference>
<dbReference type="AlphaFoldDB" id="A0A9X9S3H0"/>
<organism evidence="1 2">
    <name type="scientific">Methanogenium organophilum</name>
    <dbReference type="NCBI Taxonomy" id="2199"/>
    <lineage>
        <taxon>Archaea</taxon>
        <taxon>Methanobacteriati</taxon>
        <taxon>Methanobacteriota</taxon>
        <taxon>Stenosarchaea group</taxon>
        <taxon>Methanomicrobia</taxon>
        <taxon>Methanomicrobiales</taxon>
        <taxon>Methanomicrobiaceae</taxon>
        <taxon>Methanogenium</taxon>
    </lineage>
</organism>
<evidence type="ECO:0008006" key="3">
    <source>
        <dbReference type="Google" id="ProtNLM"/>
    </source>
</evidence>
<dbReference type="Proteomes" id="UP001163096">
    <property type="component" value="Chromosome"/>
</dbReference>
<gene>
    <name evidence="1" type="ORF">OU421_12520</name>
</gene>